<keyword evidence="2" id="KW-1185">Reference proteome</keyword>
<dbReference type="PANTHER" id="PTHR42830:SF1">
    <property type="entry name" value="OSMOTICALLY INDUCIBLE FAMILY PROTEIN"/>
    <property type="match status" value="1"/>
</dbReference>
<dbReference type="EMBL" id="PDOB01000001">
    <property type="protein sequence ID" value="PIL41592.1"/>
    <property type="molecule type" value="Genomic_DNA"/>
</dbReference>
<proteinExistence type="predicted"/>
<accession>A0A2G8T6F9</accession>
<dbReference type="InterPro" id="IPR003718">
    <property type="entry name" value="OsmC/Ohr_fam"/>
</dbReference>
<dbReference type="NCBIfam" id="TIGR03562">
    <property type="entry name" value="osmo_induc_OsmC"/>
    <property type="match status" value="1"/>
</dbReference>
<dbReference type="RefSeq" id="WP_099914078.1">
    <property type="nucleotide sequence ID" value="NZ_BMHS01000001.1"/>
</dbReference>
<dbReference type="SUPFAM" id="SSF82784">
    <property type="entry name" value="OsmC-like"/>
    <property type="match status" value="1"/>
</dbReference>
<dbReference type="OrthoDB" id="9807532at2"/>
<protein>
    <submittedName>
        <fullName evidence="1">OsmC family peroxiredoxin</fullName>
    </submittedName>
</protein>
<dbReference type="Proteomes" id="UP000228593">
    <property type="component" value="Unassembled WGS sequence"/>
</dbReference>
<dbReference type="InterPro" id="IPR036102">
    <property type="entry name" value="OsmC/Ohrsf"/>
</dbReference>
<dbReference type="PANTHER" id="PTHR42830">
    <property type="entry name" value="OSMOTICALLY INDUCIBLE FAMILY PROTEIN"/>
    <property type="match status" value="1"/>
</dbReference>
<comment type="caution">
    <text evidence="1">The sequence shown here is derived from an EMBL/GenBank/DDBJ whole genome shotgun (WGS) entry which is preliminary data.</text>
</comment>
<dbReference type="Gene3D" id="3.30.300.20">
    <property type="match status" value="1"/>
</dbReference>
<dbReference type="InterPro" id="IPR015946">
    <property type="entry name" value="KH_dom-like_a/b"/>
</dbReference>
<dbReference type="InterPro" id="IPR052707">
    <property type="entry name" value="OsmC_Ohr_Peroxiredoxin"/>
</dbReference>
<reference evidence="1 2" key="1">
    <citation type="submission" date="2017-10" db="EMBL/GenBank/DDBJ databases">
        <title>Massilia psychrophilum sp. nov., a novel purple-pigmented bacterium isolated from Tianshan glacier, Xinjiang Municipality, China.</title>
        <authorList>
            <person name="Wang H."/>
        </authorList>
    </citation>
    <scope>NUCLEOTIDE SEQUENCE [LARGE SCALE GENOMIC DNA]</scope>
    <source>
        <strain evidence="1 2">JCM 30813</strain>
    </source>
</reference>
<evidence type="ECO:0000313" key="2">
    <source>
        <dbReference type="Proteomes" id="UP000228593"/>
    </source>
</evidence>
<name>A0A2G8T6F9_9BURK</name>
<dbReference type="GO" id="GO:0004601">
    <property type="term" value="F:peroxidase activity"/>
    <property type="evidence" value="ECO:0007669"/>
    <property type="project" value="InterPro"/>
</dbReference>
<dbReference type="AlphaFoldDB" id="A0A2G8T6F9"/>
<gene>
    <name evidence="1" type="ORF">CR103_00640</name>
</gene>
<dbReference type="GO" id="GO:0006979">
    <property type="term" value="P:response to oxidative stress"/>
    <property type="evidence" value="ECO:0007669"/>
    <property type="project" value="InterPro"/>
</dbReference>
<dbReference type="InterPro" id="IPR019904">
    <property type="entry name" value="Peroxiredoxin_OsmC"/>
</dbReference>
<sequence>MIIKKSGSAVWSGGIKDGIGSVSTESGVLAKAPYGFNSRFEGGKGTNPEELIAAAHAGCFTMALSGVLGEAGMTAKEMNTTATVTLEKVEGGFSISAVHLTLVASIPGANQHAFDAAALKAKENCPVSKLFNANITLDARLQG</sequence>
<organism evidence="1 2">
    <name type="scientific">Massilia psychrophila</name>
    <dbReference type="NCBI Taxonomy" id="1603353"/>
    <lineage>
        <taxon>Bacteria</taxon>
        <taxon>Pseudomonadati</taxon>
        <taxon>Pseudomonadota</taxon>
        <taxon>Betaproteobacteria</taxon>
        <taxon>Burkholderiales</taxon>
        <taxon>Oxalobacteraceae</taxon>
        <taxon>Telluria group</taxon>
        <taxon>Massilia</taxon>
    </lineage>
</organism>
<dbReference type="Pfam" id="PF02566">
    <property type="entry name" value="OsmC"/>
    <property type="match status" value="1"/>
</dbReference>
<evidence type="ECO:0000313" key="1">
    <source>
        <dbReference type="EMBL" id="PIL41592.1"/>
    </source>
</evidence>